<dbReference type="AlphaFoldDB" id="A0A7J8G583"/>
<organism evidence="2 3">
    <name type="scientific">Rousettus aegyptiacus</name>
    <name type="common">Egyptian fruit bat</name>
    <name type="synonym">Pteropus aegyptiacus</name>
    <dbReference type="NCBI Taxonomy" id="9407"/>
    <lineage>
        <taxon>Eukaryota</taxon>
        <taxon>Metazoa</taxon>
        <taxon>Chordata</taxon>
        <taxon>Craniata</taxon>
        <taxon>Vertebrata</taxon>
        <taxon>Euteleostomi</taxon>
        <taxon>Mammalia</taxon>
        <taxon>Eutheria</taxon>
        <taxon>Laurasiatheria</taxon>
        <taxon>Chiroptera</taxon>
        <taxon>Yinpterochiroptera</taxon>
        <taxon>Pteropodoidea</taxon>
        <taxon>Pteropodidae</taxon>
        <taxon>Rousettinae</taxon>
        <taxon>Rousettus</taxon>
    </lineage>
</organism>
<dbReference type="PANTHER" id="PTHR16270">
    <property type="entry name" value="HYPOTHETICAL LOC287798"/>
    <property type="match status" value="1"/>
</dbReference>
<dbReference type="EMBL" id="JACASE010000006">
    <property type="protein sequence ID" value="KAF6454991.1"/>
    <property type="molecule type" value="Genomic_DNA"/>
</dbReference>
<dbReference type="PANTHER" id="PTHR16270:SF5">
    <property type="entry name" value="HYPOTHETICAL LOC287798"/>
    <property type="match status" value="1"/>
</dbReference>
<evidence type="ECO:0000313" key="2">
    <source>
        <dbReference type="EMBL" id="KAF6454991.1"/>
    </source>
</evidence>
<name>A0A7J8G583_ROUAE</name>
<sequence>MEVCPYCKKPFKRLKSHLPYCKMIGPTIPTDQNVCHSKQTTLPRAKRMKSSIKDLVKAKERELGTKSEKRNTKSKEGKAEQTTETFPLPAVGLERASNTKANKDIKNQIHISLKMLENPEPEITPQGDTKAQFYASENTAPKKRLATDLPKSGKSRSNLSETKASLPIGPMEPLSNQDRKYPSALANDMQTTSANLKLDKIDPSRQKLLVKLLDAPIGDYHSSPINLIYGDKRVRPSCSSDETDSKGKDRLLEISADVRDSENQEENRKSQILDFKVSPLDKIQVKENQGEGLNLGVEAYGSEGHTGKSASVTGIGECSSMRSGSTKNFSADVPATEKKSQDEGLSLNLFSPRETGCNEFLSASQSRNQSLASLAIKFLQEEKAEAHNHNRVPRVRTLMESEEQAFLEPESGRWPQAVLSACQQPLHSAQHHTSKSPCASQMDVADRKTLPSSLGLEWFPELYPGYLGLGLFPGKPQHWNPVVQKPQPISPHGERLSQGWIRCSASVKSGVGGISMLVTGYFVLCCSWSFKHLSKPFCILSLGYRSHPMLGTSEGFSALLFIVLQFGTVWHGASECVLPPSTGILLLRGFGCNGLMRLN</sequence>
<feature type="compositionally biased region" description="Basic and acidic residues" evidence="1">
    <location>
        <begin position="57"/>
        <end position="81"/>
    </location>
</feature>
<comment type="caution">
    <text evidence="2">The sequence shown here is derived from an EMBL/GenBank/DDBJ whole genome shotgun (WGS) entry which is preliminary data.</text>
</comment>
<keyword evidence="3" id="KW-1185">Reference proteome</keyword>
<feature type="region of interest" description="Disordered" evidence="1">
    <location>
        <begin position="57"/>
        <end position="87"/>
    </location>
</feature>
<gene>
    <name evidence="2" type="ORF">HJG63_001730</name>
</gene>
<evidence type="ECO:0000256" key="1">
    <source>
        <dbReference type="SAM" id="MobiDB-lite"/>
    </source>
</evidence>
<proteinExistence type="predicted"/>
<dbReference type="Proteomes" id="UP000593571">
    <property type="component" value="Unassembled WGS sequence"/>
</dbReference>
<evidence type="ECO:0000313" key="3">
    <source>
        <dbReference type="Proteomes" id="UP000593571"/>
    </source>
</evidence>
<protein>
    <submittedName>
        <fullName evidence="2">Sperm-expressed protein 1</fullName>
    </submittedName>
</protein>
<feature type="region of interest" description="Disordered" evidence="1">
    <location>
        <begin position="137"/>
        <end position="177"/>
    </location>
</feature>
<reference evidence="2 3" key="1">
    <citation type="journal article" date="2020" name="Nature">
        <title>Six reference-quality genomes reveal evolution of bat adaptations.</title>
        <authorList>
            <person name="Jebb D."/>
            <person name="Huang Z."/>
            <person name="Pippel M."/>
            <person name="Hughes G.M."/>
            <person name="Lavrichenko K."/>
            <person name="Devanna P."/>
            <person name="Winkler S."/>
            <person name="Jermiin L.S."/>
            <person name="Skirmuntt E.C."/>
            <person name="Katzourakis A."/>
            <person name="Burkitt-Gray L."/>
            <person name="Ray D.A."/>
            <person name="Sullivan K.A.M."/>
            <person name="Roscito J.G."/>
            <person name="Kirilenko B.M."/>
            <person name="Davalos L.M."/>
            <person name="Corthals A.P."/>
            <person name="Power M.L."/>
            <person name="Jones G."/>
            <person name="Ransome R.D."/>
            <person name="Dechmann D.K.N."/>
            <person name="Locatelli A.G."/>
            <person name="Puechmaille S.J."/>
            <person name="Fedrigo O."/>
            <person name="Jarvis E.D."/>
            <person name="Hiller M."/>
            <person name="Vernes S.C."/>
            <person name="Myers E.W."/>
            <person name="Teeling E.C."/>
        </authorList>
    </citation>
    <scope>NUCLEOTIDE SEQUENCE [LARGE SCALE GENOMIC DNA]</scope>
    <source>
        <strain evidence="2">MRouAeg1</strain>
        <tissue evidence="2">Muscle</tissue>
    </source>
</reference>
<dbReference type="InterPro" id="IPR037694">
    <property type="entry name" value="MTNAP1"/>
</dbReference>
<accession>A0A7J8G583</accession>